<keyword evidence="1" id="KW-0812">Transmembrane</keyword>
<reference evidence="2" key="1">
    <citation type="submission" date="2018-07" db="EMBL/GenBank/DDBJ databases">
        <title>Annotation of Aphanomyces astaci genome assembly.</title>
        <authorList>
            <person name="Studholme D.J."/>
        </authorList>
    </citation>
    <scope>NUCLEOTIDE SEQUENCE [LARGE SCALE GENOMIC DNA]</scope>
    <source>
        <strain evidence="2">Pc</strain>
    </source>
</reference>
<dbReference type="AlphaFoldDB" id="A0A3R7YIZ6"/>
<proteinExistence type="predicted"/>
<name>A0A3R7YIZ6_APHAT</name>
<evidence type="ECO:0000313" key="3">
    <source>
        <dbReference type="Proteomes" id="UP000284702"/>
    </source>
</evidence>
<feature type="transmembrane region" description="Helical" evidence="1">
    <location>
        <begin position="72"/>
        <end position="93"/>
    </location>
</feature>
<evidence type="ECO:0000256" key="1">
    <source>
        <dbReference type="SAM" id="Phobius"/>
    </source>
</evidence>
<dbReference type="EMBL" id="MZMZ02003559">
    <property type="protein sequence ID" value="RQM21396.1"/>
    <property type="molecule type" value="Genomic_DNA"/>
</dbReference>
<accession>A0A3R7YIZ6</accession>
<dbReference type="Proteomes" id="UP000284702">
    <property type="component" value="Unassembled WGS sequence"/>
</dbReference>
<feature type="transmembrane region" description="Helical" evidence="1">
    <location>
        <begin position="241"/>
        <end position="261"/>
    </location>
</feature>
<feature type="transmembrane region" description="Helical" evidence="1">
    <location>
        <begin position="152"/>
        <end position="172"/>
    </location>
</feature>
<keyword evidence="3" id="KW-1185">Reference proteome</keyword>
<keyword evidence="1" id="KW-1133">Transmembrane helix</keyword>
<organism evidence="2 3">
    <name type="scientific">Aphanomyces astaci</name>
    <name type="common">Crayfish plague agent</name>
    <dbReference type="NCBI Taxonomy" id="112090"/>
    <lineage>
        <taxon>Eukaryota</taxon>
        <taxon>Sar</taxon>
        <taxon>Stramenopiles</taxon>
        <taxon>Oomycota</taxon>
        <taxon>Saprolegniomycetes</taxon>
        <taxon>Saprolegniales</taxon>
        <taxon>Verrucalvaceae</taxon>
        <taxon>Aphanomyces</taxon>
    </lineage>
</organism>
<feature type="transmembrane region" description="Helical" evidence="1">
    <location>
        <begin position="30"/>
        <end position="51"/>
    </location>
</feature>
<gene>
    <name evidence="2" type="ORF">B5M09_005789</name>
</gene>
<dbReference type="VEuPathDB" id="FungiDB:H257_11275"/>
<sequence>MIAPTSSPKNRVMVATGLATPVTTQERAELYGGVAYLLLTLCGTVWYDLTWQIQLVVGITETVENALGFGSAIKSLPVVYGTWTSLILFWNFLNNMYTCYYFNASLIRGSDNHFGMIGLPIEDPYGMQDADGNYVDQVDAFRRDLGPLGRWMRSYVLVAVAVAVILVTCLNGHRIVGRNLWRFNRVWVGRSLLFLRGLTAVLMLSSTQVALEGHAPVNALQFTPRSTLATMVVAGEASADMIHVASLMSSALMTSPAYAFTNMTMLDVMARNRTMRTPLYEAFTLFEATIGPFGAVDMMVA</sequence>
<evidence type="ECO:0000313" key="2">
    <source>
        <dbReference type="EMBL" id="RQM21396.1"/>
    </source>
</evidence>
<protein>
    <submittedName>
        <fullName evidence="2">Uncharacterized protein</fullName>
    </submittedName>
</protein>
<keyword evidence="1" id="KW-0472">Membrane</keyword>
<dbReference type="VEuPathDB" id="FungiDB:H257_11274"/>
<comment type="caution">
    <text evidence="2">The sequence shown here is derived from an EMBL/GenBank/DDBJ whole genome shotgun (WGS) entry which is preliminary data.</text>
</comment>